<feature type="domain" description="Carboxymuconolactone decarboxylase-like" evidence="1">
    <location>
        <begin position="39"/>
        <end position="123"/>
    </location>
</feature>
<name>A0ABX0Z475_9ACTN</name>
<gene>
    <name evidence="2" type="ORF">HCJ94_08165</name>
</gene>
<protein>
    <submittedName>
        <fullName evidence="2">Carboxymuconolactone decarboxylase family protein</fullName>
    </submittedName>
</protein>
<dbReference type="InterPro" id="IPR003779">
    <property type="entry name" value="CMD-like"/>
</dbReference>
<organism evidence="2 3">
    <name type="scientific">Micromonospora thermarum</name>
    <dbReference type="NCBI Taxonomy" id="2720024"/>
    <lineage>
        <taxon>Bacteria</taxon>
        <taxon>Bacillati</taxon>
        <taxon>Actinomycetota</taxon>
        <taxon>Actinomycetes</taxon>
        <taxon>Micromonosporales</taxon>
        <taxon>Micromonosporaceae</taxon>
        <taxon>Micromonospora</taxon>
    </lineage>
</organism>
<dbReference type="RefSeq" id="WP_168000349.1">
    <property type="nucleotide sequence ID" value="NZ_JAATEO010000006.1"/>
</dbReference>
<dbReference type="Gene3D" id="1.20.1290.10">
    <property type="entry name" value="AhpD-like"/>
    <property type="match status" value="1"/>
</dbReference>
<accession>A0ABX0Z475</accession>
<dbReference type="InterPro" id="IPR029032">
    <property type="entry name" value="AhpD-like"/>
</dbReference>
<evidence type="ECO:0000313" key="3">
    <source>
        <dbReference type="Proteomes" id="UP000783871"/>
    </source>
</evidence>
<dbReference type="Pfam" id="PF02627">
    <property type="entry name" value="CMD"/>
    <property type="match status" value="1"/>
</dbReference>
<proteinExistence type="predicted"/>
<evidence type="ECO:0000259" key="1">
    <source>
        <dbReference type="Pfam" id="PF02627"/>
    </source>
</evidence>
<comment type="caution">
    <text evidence="2">The sequence shown here is derived from an EMBL/GenBank/DDBJ whole genome shotgun (WGS) entry which is preliminary data.</text>
</comment>
<dbReference type="InterPro" id="IPR052512">
    <property type="entry name" value="4CMD/NDH-1_regulator"/>
</dbReference>
<evidence type="ECO:0000313" key="2">
    <source>
        <dbReference type="EMBL" id="NJP31957.1"/>
    </source>
</evidence>
<sequence>MTSDPVADERRLRGLRNAYELAGKETSDAFIAGLADTCPPLADFITDFVFGDLHGRAELGSRDRELLTLAILAALGGCEREIELHLEIALRIGIEPVTVIETLLHVSAYAGFPRALNAIMVARRVLERRGLLPVGVIEPPEA</sequence>
<keyword evidence="3" id="KW-1185">Reference proteome</keyword>
<dbReference type="Proteomes" id="UP000783871">
    <property type="component" value="Unassembled WGS sequence"/>
</dbReference>
<dbReference type="SUPFAM" id="SSF69118">
    <property type="entry name" value="AhpD-like"/>
    <property type="match status" value="1"/>
</dbReference>
<dbReference type="EMBL" id="JAATEO010000006">
    <property type="protein sequence ID" value="NJP31957.1"/>
    <property type="molecule type" value="Genomic_DNA"/>
</dbReference>
<dbReference type="PANTHER" id="PTHR33570">
    <property type="entry name" value="4-CARBOXYMUCONOLACTONE DECARBOXYLASE FAMILY PROTEIN"/>
    <property type="match status" value="1"/>
</dbReference>
<dbReference type="PANTHER" id="PTHR33570:SF10">
    <property type="entry name" value="GAMMA-CARBOXYMUCONOLACTONE DECARBOXYLASE"/>
    <property type="match status" value="1"/>
</dbReference>
<reference evidence="2 3" key="1">
    <citation type="submission" date="2020-03" db="EMBL/GenBank/DDBJ databases">
        <title>WGS of actinomycetes isolated from Thailand.</title>
        <authorList>
            <person name="Thawai C."/>
        </authorList>
    </citation>
    <scope>NUCLEOTIDE SEQUENCE [LARGE SCALE GENOMIC DNA]</scope>
    <source>
        <strain evidence="2 3">HSS6-12</strain>
    </source>
</reference>